<dbReference type="EMBL" id="CAJNDS010002449">
    <property type="protein sequence ID" value="CAE7480152.1"/>
    <property type="molecule type" value="Genomic_DNA"/>
</dbReference>
<proteinExistence type="predicted"/>
<feature type="transmembrane region" description="Helical" evidence="1">
    <location>
        <begin position="69"/>
        <end position="87"/>
    </location>
</feature>
<keyword evidence="1" id="KW-0472">Membrane</keyword>
<sequence>MFCGALCGERPAWWTWHLAWVVVALVTCTHGFPISDFWYHYLGMFTATSIAVCQYVLRRSHFPRRRFWFCFTWLLLIFATTMVYAKLQCGVSLLYKFINFRLLVAAGQSKLAVRLFAPNAWTKLHDHAKVYGGYARFVTILSMVAARAIYWQDLFSSRAPSFNLSAGLAACCFVFTELLEDLIVLREWLPESPIPKEVLKEHQKFDNTHPSQLLAVQWQAEDAFADPDDVWHCNELDGKGARRTSFMAESVSFMPTSEVVEKRVALGHREEGVHARLREWLGQPRGVTPCPALHGLREFSVAAQRDKHSL</sequence>
<reference evidence="2" key="1">
    <citation type="submission" date="2021-02" db="EMBL/GenBank/DDBJ databases">
        <authorList>
            <person name="Dougan E. K."/>
            <person name="Rhodes N."/>
            <person name="Thang M."/>
            <person name="Chan C."/>
        </authorList>
    </citation>
    <scope>NUCLEOTIDE SEQUENCE</scope>
</reference>
<name>A0A812SGS0_9DINO</name>
<keyword evidence="1" id="KW-1133">Transmembrane helix</keyword>
<protein>
    <submittedName>
        <fullName evidence="2">Uncharacterized protein</fullName>
    </submittedName>
</protein>
<evidence type="ECO:0000256" key="1">
    <source>
        <dbReference type="SAM" id="Phobius"/>
    </source>
</evidence>
<evidence type="ECO:0000313" key="2">
    <source>
        <dbReference type="EMBL" id="CAE7480152.1"/>
    </source>
</evidence>
<keyword evidence="1" id="KW-0812">Transmembrane</keyword>
<accession>A0A812SGS0</accession>
<comment type="caution">
    <text evidence="2">The sequence shown here is derived from an EMBL/GenBank/DDBJ whole genome shotgun (WGS) entry which is preliminary data.</text>
</comment>
<feature type="transmembrane region" description="Helical" evidence="1">
    <location>
        <begin position="12"/>
        <end position="32"/>
    </location>
</feature>
<dbReference type="Proteomes" id="UP000604046">
    <property type="component" value="Unassembled WGS sequence"/>
</dbReference>
<gene>
    <name evidence="2" type="ORF">SNAT2548_LOCUS26961</name>
</gene>
<evidence type="ECO:0000313" key="3">
    <source>
        <dbReference type="Proteomes" id="UP000604046"/>
    </source>
</evidence>
<organism evidence="2 3">
    <name type="scientific">Symbiodinium natans</name>
    <dbReference type="NCBI Taxonomy" id="878477"/>
    <lineage>
        <taxon>Eukaryota</taxon>
        <taxon>Sar</taxon>
        <taxon>Alveolata</taxon>
        <taxon>Dinophyceae</taxon>
        <taxon>Suessiales</taxon>
        <taxon>Symbiodiniaceae</taxon>
        <taxon>Symbiodinium</taxon>
    </lineage>
</organism>
<dbReference type="AlphaFoldDB" id="A0A812SGS0"/>
<feature type="transmembrane region" description="Helical" evidence="1">
    <location>
        <begin position="38"/>
        <end position="57"/>
    </location>
</feature>
<keyword evidence="3" id="KW-1185">Reference proteome</keyword>